<evidence type="ECO:0000313" key="2">
    <source>
        <dbReference type="EMBL" id="KKK89668.1"/>
    </source>
</evidence>
<evidence type="ECO:0000256" key="1">
    <source>
        <dbReference type="SAM" id="Phobius"/>
    </source>
</evidence>
<protein>
    <submittedName>
        <fullName evidence="2">Uncharacterized protein</fullName>
    </submittedName>
</protein>
<feature type="non-terminal residue" evidence="2">
    <location>
        <position position="1"/>
    </location>
</feature>
<sequence>PYIDRLFNAITDLKGPDDGSLKDGSLEENVYIFKVFLFFASPVILLLAGLCVFGML</sequence>
<name>A0A0F8Z7F6_9ZZZZ</name>
<organism evidence="2">
    <name type="scientific">marine sediment metagenome</name>
    <dbReference type="NCBI Taxonomy" id="412755"/>
    <lineage>
        <taxon>unclassified sequences</taxon>
        <taxon>metagenomes</taxon>
        <taxon>ecological metagenomes</taxon>
    </lineage>
</organism>
<accession>A0A0F8Z7F6</accession>
<comment type="caution">
    <text evidence="2">The sequence shown here is derived from an EMBL/GenBank/DDBJ whole genome shotgun (WGS) entry which is preliminary data.</text>
</comment>
<keyword evidence="1" id="KW-0812">Transmembrane</keyword>
<dbReference type="AlphaFoldDB" id="A0A0F8Z7F6"/>
<feature type="transmembrane region" description="Helical" evidence="1">
    <location>
        <begin position="31"/>
        <end position="53"/>
    </location>
</feature>
<gene>
    <name evidence="2" type="ORF">LCGC14_2730820</name>
</gene>
<keyword evidence="1" id="KW-0472">Membrane</keyword>
<keyword evidence="1" id="KW-1133">Transmembrane helix</keyword>
<proteinExistence type="predicted"/>
<reference evidence="2" key="1">
    <citation type="journal article" date="2015" name="Nature">
        <title>Complex archaea that bridge the gap between prokaryotes and eukaryotes.</title>
        <authorList>
            <person name="Spang A."/>
            <person name="Saw J.H."/>
            <person name="Jorgensen S.L."/>
            <person name="Zaremba-Niedzwiedzka K."/>
            <person name="Martijn J."/>
            <person name="Lind A.E."/>
            <person name="van Eijk R."/>
            <person name="Schleper C."/>
            <person name="Guy L."/>
            <person name="Ettema T.J."/>
        </authorList>
    </citation>
    <scope>NUCLEOTIDE SEQUENCE</scope>
</reference>
<dbReference type="EMBL" id="LAZR01049431">
    <property type="protein sequence ID" value="KKK89668.1"/>
    <property type="molecule type" value="Genomic_DNA"/>
</dbReference>